<organism evidence="1 2">
    <name type="scientific">Klebsiella pneumoniae</name>
    <dbReference type="NCBI Taxonomy" id="573"/>
    <lineage>
        <taxon>Bacteria</taxon>
        <taxon>Pseudomonadati</taxon>
        <taxon>Pseudomonadota</taxon>
        <taxon>Gammaproteobacteria</taxon>
        <taxon>Enterobacterales</taxon>
        <taxon>Enterobacteriaceae</taxon>
        <taxon>Klebsiella/Raoultella group</taxon>
        <taxon>Klebsiella</taxon>
        <taxon>Klebsiella pneumoniae complex</taxon>
    </lineage>
</organism>
<protein>
    <submittedName>
        <fullName evidence="1">Uncharacterized protein</fullName>
    </submittedName>
</protein>
<dbReference type="Proteomes" id="UP000282433">
    <property type="component" value="Chromosome"/>
</dbReference>
<sequence>MFMLMRIPMMCVVRSIVGVAVLWIAAEYADMDMRVFRTAKQQAGLGRCQVW</sequence>
<evidence type="ECO:0000313" key="1">
    <source>
        <dbReference type="EMBL" id="VEB02196.1"/>
    </source>
</evidence>
<gene>
    <name evidence="1" type="ORF">NCTC13635_02667</name>
</gene>
<reference evidence="1 2" key="1">
    <citation type="submission" date="2018-12" db="EMBL/GenBank/DDBJ databases">
        <authorList>
            <consortium name="Pathogen Informatics"/>
        </authorList>
    </citation>
    <scope>NUCLEOTIDE SEQUENCE [LARGE SCALE GENOMIC DNA]</scope>
    <source>
        <strain evidence="1 2">NCTC13635</strain>
    </source>
</reference>
<dbReference type="EMBL" id="LR134162">
    <property type="protein sequence ID" value="VEB02196.1"/>
    <property type="molecule type" value="Genomic_DNA"/>
</dbReference>
<proteinExistence type="predicted"/>
<dbReference type="AlphaFoldDB" id="A0A447RQV2"/>
<accession>A0A447RQV2</accession>
<name>A0A447RQV2_KLEPN</name>
<evidence type="ECO:0000313" key="2">
    <source>
        <dbReference type="Proteomes" id="UP000282433"/>
    </source>
</evidence>